<dbReference type="EMBL" id="JARQWQ010000018">
    <property type="protein sequence ID" value="KAK2566052.1"/>
    <property type="molecule type" value="Genomic_DNA"/>
</dbReference>
<reference evidence="9" key="2">
    <citation type="journal article" date="2023" name="Science">
        <title>Genomic signatures of disease resistance in endangered staghorn corals.</title>
        <authorList>
            <person name="Vollmer S.V."/>
            <person name="Selwyn J.D."/>
            <person name="Despard B.A."/>
            <person name="Roesel C.L."/>
        </authorList>
    </citation>
    <scope>NUCLEOTIDE SEQUENCE</scope>
    <source>
        <strain evidence="9">K2</strain>
    </source>
</reference>
<evidence type="ECO:0000256" key="5">
    <source>
        <dbReference type="ARBA" id="ARBA00022989"/>
    </source>
</evidence>
<evidence type="ECO:0000259" key="8">
    <source>
        <dbReference type="SMART" id="SM00337"/>
    </source>
</evidence>
<gene>
    <name evidence="9" type="ORF">P5673_010379</name>
</gene>
<dbReference type="PROSITE" id="PS50062">
    <property type="entry name" value="BCL2_FAMILY"/>
    <property type="match status" value="1"/>
</dbReference>
<feature type="region of interest" description="Disordered" evidence="7">
    <location>
        <begin position="64"/>
        <end position="84"/>
    </location>
</feature>
<sequence length="254" mass="29153">MATIRRAKMMKRLSWQDMSPSSPKIRLTRRIVQLEGEKISAEILRQAKTICNEYIEAKLERDGFTSRSLSPNSPTEATSRKNSEVSHRIQEIGELLELGYPELYMNISSQLNVSFSNENAVHEAFNNVSSEILSDGVNWPRIVAVYAFCGALVCECYKEGRNSFVLNMGNWMYEFAALHFVEWIKLQGGWEDVLLAFPKVATSRGYPLVITEASRWCNYLLVQLKIWCEIGFAFLRHFKAYLRKVPIGLRKPSN</sequence>
<evidence type="ECO:0000256" key="7">
    <source>
        <dbReference type="SAM" id="MobiDB-lite"/>
    </source>
</evidence>
<dbReference type="Pfam" id="PF00452">
    <property type="entry name" value="Bcl-2"/>
    <property type="match status" value="1"/>
</dbReference>
<proteinExistence type="inferred from homology"/>
<dbReference type="PRINTS" id="PR01862">
    <property type="entry name" value="BCL2FAMILY"/>
</dbReference>
<feature type="domain" description="Bcl-2 Bcl-2 homology region 1-3" evidence="8">
    <location>
        <begin position="89"/>
        <end position="190"/>
    </location>
</feature>
<dbReference type="SUPFAM" id="SSF56854">
    <property type="entry name" value="Bcl-2 inhibitors of programmed cell death"/>
    <property type="match status" value="1"/>
</dbReference>
<evidence type="ECO:0000256" key="1">
    <source>
        <dbReference type="ARBA" id="ARBA00004167"/>
    </source>
</evidence>
<dbReference type="Gene3D" id="1.10.437.10">
    <property type="entry name" value="Blc2-like"/>
    <property type="match status" value="1"/>
</dbReference>
<dbReference type="SMART" id="SM00337">
    <property type="entry name" value="BCL"/>
    <property type="match status" value="1"/>
</dbReference>
<dbReference type="InterPro" id="IPR002475">
    <property type="entry name" value="Bcl2-like"/>
</dbReference>
<dbReference type="PANTHER" id="PTHR11256">
    <property type="entry name" value="BCL-2 RELATED"/>
    <property type="match status" value="1"/>
</dbReference>
<comment type="similarity">
    <text evidence="2">Belongs to the Bcl-2 family.</text>
</comment>
<dbReference type="InterPro" id="IPR036834">
    <property type="entry name" value="Bcl-2-like_sf"/>
</dbReference>
<keyword evidence="10" id="KW-1185">Reference proteome</keyword>
<dbReference type="GO" id="GO:0008630">
    <property type="term" value="P:intrinsic apoptotic signaling pathway in response to DNA damage"/>
    <property type="evidence" value="ECO:0007669"/>
    <property type="project" value="TreeGrafter"/>
</dbReference>
<keyword evidence="6" id="KW-0472">Membrane</keyword>
<evidence type="ECO:0000313" key="9">
    <source>
        <dbReference type="EMBL" id="KAK2566052.1"/>
    </source>
</evidence>
<name>A0AAD9QRF4_ACRCE</name>
<keyword evidence="5" id="KW-1133">Transmembrane helix</keyword>
<dbReference type="Proteomes" id="UP001249851">
    <property type="component" value="Unassembled WGS sequence"/>
</dbReference>
<dbReference type="GO" id="GO:0051400">
    <property type="term" value="F:BH domain binding"/>
    <property type="evidence" value="ECO:0007669"/>
    <property type="project" value="TreeGrafter"/>
</dbReference>
<keyword evidence="4" id="KW-0053">Apoptosis</keyword>
<evidence type="ECO:0000256" key="4">
    <source>
        <dbReference type="ARBA" id="ARBA00022703"/>
    </source>
</evidence>
<evidence type="ECO:0000256" key="2">
    <source>
        <dbReference type="ARBA" id="ARBA00009458"/>
    </source>
</evidence>
<dbReference type="GO" id="GO:0005741">
    <property type="term" value="C:mitochondrial outer membrane"/>
    <property type="evidence" value="ECO:0007669"/>
    <property type="project" value="TreeGrafter"/>
</dbReference>
<keyword evidence="3" id="KW-0812">Transmembrane</keyword>
<dbReference type="InterPro" id="IPR046371">
    <property type="entry name" value="Bcl-2_BH1-3"/>
</dbReference>
<comment type="subcellular location">
    <subcellularLocation>
        <location evidence="1">Membrane</location>
        <topology evidence="1">Single-pass membrane protein</topology>
    </subcellularLocation>
</comment>
<accession>A0AAD9QRF4</accession>
<organism evidence="9 10">
    <name type="scientific">Acropora cervicornis</name>
    <name type="common">Staghorn coral</name>
    <dbReference type="NCBI Taxonomy" id="6130"/>
    <lineage>
        <taxon>Eukaryota</taxon>
        <taxon>Metazoa</taxon>
        <taxon>Cnidaria</taxon>
        <taxon>Anthozoa</taxon>
        <taxon>Hexacorallia</taxon>
        <taxon>Scleractinia</taxon>
        <taxon>Astrocoeniina</taxon>
        <taxon>Acroporidae</taxon>
        <taxon>Acropora</taxon>
    </lineage>
</organism>
<evidence type="ECO:0000256" key="3">
    <source>
        <dbReference type="ARBA" id="ARBA00022692"/>
    </source>
</evidence>
<reference evidence="9" key="1">
    <citation type="journal article" date="2023" name="G3 (Bethesda)">
        <title>Whole genome assembly and annotation of the endangered Caribbean coral Acropora cervicornis.</title>
        <authorList>
            <person name="Selwyn J.D."/>
            <person name="Vollmer S.V."/>
        </authorList>
    </citation>
    <scope>NUCLEOTIDE SEQUENCE</scope>
    <source>
        <strain evidence="9">K2</strain>
    </source>
</reference>
<dbReference type="GO" id="GO:0042981">
    <property type="term" value="P:regulation of apoptotic process"/>
    <property type="evidence" value="ECO:0007669"/>
    <property type="project" value="InterPro"/>
</dbReference>
<comment type="caution">
    <text evidence="9">The sequence shown here is derived from an EMBL/GenBank/DDBJ whole genome shotgun (WGS) entry which is preliminary data.</text>
</comment>
<evidence type="ECO:0000256" key="6">
    <source>
        <dbReference type="ARBA" id="ARBA00023136"/>
    </source>
</evidence>
<dbReference type="CDD" id="cd06845">
    <property type="entry name" value="Bcl-2_like"/>
    <property type="match status" value="1"/>
</dbReference>
<dbReference type="AlphaFoldDB" id="A0AAD9QRF4"/>
<dbReference type="GO" id="GO:0097192">
    <property type="term" value="P:extrinsic apoptotic signaling pathway in absence of ligand"/>
    <property type="evidence" value="ECO:0007669"/>
    <property type="project" value="TreeGrafter"/>
</dbReference>
<dbReference type="InterPro" id="IPR026298">
    <property type="entry name" value="Bcl-2_fam"/>
</dbReference>
<feature type="compositionally biased region" description="Polar residues" evidence="7">
    <location>
        <begin position="65"/>
        <end position="77"/>
    </location>
</feature>
<dbReference type="GO" id="GO:0001836">
    <property type="term" value="P:release of cytochrome c from mitochondria"/>
    <property type="evidence" value="ECO:0007669"/>
    <property type="project" value="TreeGrafter"/>
</dbReference>
<evidence type="ECO:0000313" key="10">
    <source>
        <dbReference type="Proteomes" id="UP001249851"/>
    </source>
</evidence>
<protein>
    <submittedName>
        <fullName evidence="9">Bcl-2-related ovarian killer protein</fullName>
    </submittedName>
</protein>
<dbReference type="PANTHER" id="PTHR11256:SF48">
    <property type="entry name" value="BCL-2-RELATED OVARIAN KILLER PROTEIN"/>
    <property type="match status" value="1"/>
</dbReference>